<evidence type="ECO:0000256" key="1">
    <source>
        <dbReference type="ARBA" id="ARBA00022737"/>
    </source>
</evidence>
<dbReference type="Proteomes" id="UP000234275">
    <property type="component" value="Unassembled WGS sequence"/>
</dbReference>
<dbReference type="VEuPathDB" id="FungiDB:P170DRAFT_443267"/>
<sequence length="809" mass="92316">MTQDIQAMLHDHEISTWLGGEKTSRQAQHHSDLQVLRADEACEFLLEETKFVEWYQTSGSSQLAILGDMGSRKSVAMSFLVDELSRRSEQQLPQPKICYHYCQNDETGKAAFVVSALILSLLVQLPGLKNPFCEWYKQAQLSGVVDPARNIWKLEEFLEKLTGEIDSPIFVVVDGLDECDTVSRNSLLKLLKALSRRPWGLKILLSSRPQEDILTQLKEMGMAKIDFSPSIQRDTIIVERTVERQLSGLSRGVKDIIIKELSNRAQGSAIWTKMIVELIQIRGITAESPMRSFIKQVPLPDELSNIYAALPLSIIELSWAATLGATQHGDTVGALAELVDHKRLMRLIHPFISRVDYSDITKHQVRLTHQSVKEFIRKEWTQDRPCLQRQASNNIHQKGLDQCDESLEACILDVCIRYLLLNEIAARDLFSEEQAGVAELPQGLDLFNDNEEPVEYDPYCAWETWEEDMTRYDPIERGFSEFFVYASCHWLRHFGAITAEPLPSLTSIEEVCRAGSTHLRNWIQQNCRPGCTITPRFQFESCLYDPLSITALYGSEAMLREMLKKSDFEREVFLREPAIKAVDQILDWGEISRIKILFLDEKLGPRLQNLDFFRLLLRKWHNHREKFDCVFELIDDVVDRLIHERWGNKLLCAAAGAGCIPIIRRLIRIAQRCPELRTSRLCNPEMLRLLLPRFQEGIHQVDHQGKTVIMGIVTSSSAAEDRHESARILLSQRGANRNSHLQSMQPNPLMVAARLGDMEMCRILVQIGKMDPLSILTGDSQEQLDLGDRAPENGKNMLQVLELLCAHAN</sequence>
<evidence type="ECO:0000313" key="4">
    <source>
        <dbReference type="Proteomes" id="UP000234275"/>
    </source>
</evidence>
<organism evidence="3 4">
    <name type="scientific">Aspergillus steynii IBT 23096</name>
    <dbReference type="NCBI Taxonomy" id="1392250"/>
    <lineage>
        <taxon>Eukaryota</taxon>
        <taxon>Fungi</taxon>
        <taxon>Dikarya</taxon>
        <taxon>Ascomycota</taxon>
        <taxon>Pezizomycotina</taxon>
        <taxon>Eurotiomycetes</taxon>
        <taxon>Eurotiomycetidae</taxon>
        <taxon>Eurotiales</taxon>
        <taxon>Aspergillaceae</taxon>
        <taxon>Aspergillus</taxon>
        <taxon>Aspergillus subgen. Circumdati</taxon>
    </lineage>
</organism>
<gene>
    <name evidence="3" type="ORF">P170DRAFT_443267</name>
</gene>
<evidence type="ECO:0000313" key="3">
    <source>
        <dbReference type="EMBL" id="PLB55500.1"/>
    </source>
</evidence>
<name>A0A2I2GRJ3_9EURO</name>
<dbReference type="PANTHER" id="PTHR10039">
    <property type="entry name" value="AMELOGENIN"/>
    <property type="match status" value="1"/>
</dbReference>
<dbReference type="AlphaFoldDB" id="A0A2I2GRJ3"/>
<accession>A0A2I2GRJ3</accession>
<dbReference type="InterPro" id="IPR056884">
    <property type="entry name" value="NPHP3-like_N"/>
</dbReference>
<dbReference type="RefSeq" id="XP_024710802.1">
    <property type="nucleotide sequence ID" value="XM_024850524.1"/>
</dbReference>
<comment type="caution">
    <text evidence="3">The sequence shown here is derived from an EMBL/GenBank/DDBJ whole genome shotgun (WGS) entry which is preliminary data.</text>
</comment>
<dbReference type="Gene3D" id="1.25.40.20">
    <property type="entry name" value="Ankyrin repeat-containing domain"/>
    <property type="match status" value="1"/>
</dbReference>
<reference evidence="3 4" key="1">
    <citation type="submission" date="2016-12" db="EMBL/GenBank/DDBJ databases">
        <title>The genomes of Aspergillus section Nigri reveals drivers in fungal speciation.</title>
        <authorList>
            <consortium name="DOE Joint Genome Institute"/>
            <person name="Vesth T.C."/>
            <person name="Nybo J."/>
            <person name="Theobald S."/>
            <person name="Brandl J."/>
            <person name="Frisvad J.C."/>
            <person name="Nielsen K.F."/>
            <person name="Lyhne E.K."/>
            <person name="Kogle M.E."/>
            <person name="Kuo A."/>
            <person name="Riley R."/>
            <person name="Clum A."/>
            <person name="Nolan M."/>
            <person name="Lipzen A."/>
            <person name="Salamov A."/>
            <person name="Henrissat B."/>
            <person name="Wiebenga A."/>
            <person name="De Vries R.P."/>
            <person name="Grigoriev I.V."/>
            <person name="Mortensen U.H."/>
            <person name="Andersen M.R."/>
            <person name="Baker S.E."/>
        </authorList>
    </citation>
    <scope>NUCLEOTIDE SEQUENCE [LARGE SCALE GENOMIC DNA]</scope>
    <source>
        <strain evidence="3 4">IBT 23096</strain>
    </source>
</reference>
<feature type="domain" description="Nephrocystin 3-like N-terminal" evidence="2">
    <location>
        <begin position="41"/>
        <end position="208"/>
    </location>
</feature>
<evidence type="ECO:0000259" key="2">
    <source>
        <dbReference type="Pfam" id="PF24883"/>
    </source>
</evidence>
<dbReference type="Pfam" id="PF24883">
    <property type="entry name" value="NPHP3_N"/>
    <property type="match status" value="1"/>
</dbReference>
<dbReference type="InterPro" id="IPR027417">
    <property type="entry name" value="P-loop_NTPase"/>
</dbReference>
<keyword evidence="4" id="KW-1185">Reference proteome</keyword>
<proteinExistence type="predicted"/>
<protein>
    <recommendedName>
        <fullName evidence="2">Nephrocystin 3-like N-terminal domain-containing protein</fullName>
    </recommendedName>
</protein>
<dbReference type="Gene3D" id="3.40.50.300">
    <property type="entry name" value="P-loop containing nucleotide triphosphate hydrolases"/>
    <property type="match status" value="1"/>
</dbReference>
<dbReference type="InterPro" id="IPR036770">
    <property type="entry name" value="Ankyrin_rpt-contain_sf"/>
</dbReference>
<dbReference type="EMBL" id="MSFO01000001">
    <property type="protein sequence ID" value="PLB55500.1"/>
    <property type="molecule type" value="Genomic_DNA"/>
</dbReference>
<dbReference type="PANTHER" id="PTHR10039:SF10">
    <property type="entry name" value="NACHT DOMAIN-CONTAINING PROTEIN"/>
    <property type="match status" value="1"/>
</dbReference>
<keyword evidence="1" id="KW-0677">Repeat</keyword>
<dbReference type="GeneID" id="36558223"/>
<dbReference type="OrthoDB" id="62952at2759"/>
<dbReference type="SUPFAM" id="SSF48403">
    <property type="entry name" value="Ankyrin repeat"/>
    <property type="match status" value="1"/>
</dbReference>